<evidence type="ECO:0000256" key="6">
    <source>
        <dbReference type="SAM" id="Phobius"/>
    </source>
</evidence>
<dbReference type="InterPro" id="IPR050250">
    <property type="entry name" value="Macrolide_Exporter_MacB"/>
</dbReference>
<dbReference type="AlphaFoldDB" id="A0A934PU80"/>
<organism evidence="9 10">
    <name type="scientific">Mucilaginibacter segetis</name>
    <dbReference type="NCBI Taxonomy" id="2793071"/>
    <lineage>
        <taxon>Bacteria</taxon>
        <taxon>Pseudomonadati</taxon>
        <taxon>Bacteroidota</taxon>
        <taxon>Sphingobacteriia</taxon>
        <taxon>Sphingobacteriales</taxon>
        <taxon>Sphingobacteriaceae</taxon>
        <taxon>Mucilaginibacter</taxon>
    </lineage>
</organism>
<evidence type="ECO:0000256" key="4">
    <source>
        <dbReference type="ARBA" id="ARBA00022989"/>
    </source>
</evidence>
<dbReference type="Proteomes" id="UP000613193">
    <property type="component" value="Unassembled WGS sequence"/>
</dbReference>
<protein>
    <submittedName>
        <fullName evidence="9">ABC transporter permease</fullName>
    </submittedName>
</protein>
<accession>A0A934PU80</accession>
<keyword evidence="4 6" id="KW-1133">Transmembrane helix</keyword>
<comment type="subcellular location">
    <subcellularLocation>
        <location evidence="1">Cell membrane</location>
        <topology evidence="1">Multi-pass membrane protein</topology>
    </subcellularLocation>
</comment>
<evidence type="ECO:0000313" key="9">
    <source>
        <dbReference type="EMBL" id="MBK0379175.1"/>
    </source>
</evidence>
<dbReference type="RefSeq" id="WP_200065612.1">
    <property type="nucleotide sequence ID" value="NZ_JAEHFW010000001.1"/>
</dbReference>
<feature type="transmembrane region" description="Helical" evidence="6">
    <location>
        <begin position="21"/>
        <end position="41"/>
    </location>
</feature>
<keyword evidence="2" id="KW-1003">Cell membrane</keyword>
<feature type="domain" description="ABC3 transporter permease C-terminal" evidence="7">
    <location>
        <begin position="310"/>
        <end position="424"/>
    </location>
</feature>
<dbReference type="InterPro" id="IPR025857">
    <property type="entry name" value="MacB_PCD"/>
</dbReference>
<dbReference type="Pfam" id="PF12704">
    <property type="entry name" value="MacB_PCD"/>
    <property type="match status" value="2"/>
</dbReference>
<keyword evidence="10" id="KW-1185">Reference proteome</keyword>
<comment type="caution">
    <text evidence="9">The sequence shown here is derived from an EMBL/GenBank/DDBJ whole genome shotgun (WGS) entry which is preliminary data.</text>
</comment>
<feature type="transmembrane region" description="Helical" evidence="6">
    <location>
        <begin position="445"/>
        <end position="469"/>
    </location>
</feature>
<dbReference type="PANTHER" id="PTHR30572">
    <property type="entry name" value="MEMBRANE COMPONENT OF TRANSPORTER-RELATED"/>
    <property type="match status" value="1"/>
</dbReference>
<keyword evidence="3 6" id="KW-0812">Transmembrane</keyword>
<evidence type="ECO:0000256" key="2">
    <source>
        <dbReference type="ARBA" id="ARBA00022475"/>
    </source>
</evidence>
<feature type="domain" description="MacB-like periplasmic core" evidence="8">
    <location>
        <begin position="20"/>
        <end position="232"/>
    </location>
</feature>
<sequence>MLKNYLKIAWRSFTRNKISSTINIIGLTIGFTCIILIGMYVKDEYGYDDFFKDADRVYRVNIDGKMGNDEFTVGHTPPPAGAALINNFPEIESYTRIYDPGNEIIHYQHNGQNLSLNEENLLSVDSNFLEFFDYPLIEGNAGSCLNDANSVVLTQKAAKKYFGNTSPIGQTLIFDEYSKPFTVKAVLKDLPKQSSLQFDMLQSNIGMPPVKRFSWSWVWLQMSTYVKLKPNIPASAKDINQLEAKFPKMVSEQAASAFNRIGQPFDEFKKKGGRWDLHLQPLKRIHLYSSNIQTNFFAQGDIKNVYIFSAIALFIIILACVNFMNLATAQSAKRAKEVGVRKVLGSERKNLIAQFITEAILYSLFAMILALFIVVAVLPAFNQLSGKLLGTEVFYHVSTWISIILLIIFTGLLAGSYPAFFITAVKPVNIFRGGNIFGNKTGTSFTRNALVVFQFTISTILIICTIVVYKQLIYSQSKDLGFKKENILVIVNADRLGTSEESLRQELIALPEVKNATISTSVPTRNPFGDFYTPIANGDNINSTDGKITLSSFTVDEDFVPTFDLKILNGRQFSKKFNDSASVLLNETAAKQIGWKEVIGKSIAYPGNGNQKFKVIGIVKDFNTESIHSKIAPFALFYNTSKSYNTGQSYISVRIKPGDYHTTINHIESKWKSFMPDTPFEYSFIDSEFDALYRTDRTLSKVFTVFTLISVLIACLGLLGLAIYTAESRTKEIGIRKVLGASVQNVVTLLSKDFIKLVGIAVIISFPVAWYVMHSWLQDFAYRTDVSWWIFALAALITAVIALITVSFQSMKAALANPVNSLRSE</sequence>
<keyword evidence="5 6" id="KW-0472">Membrane</keyword>
<evidence type="ECO:0000256" key="5">
    <source>
        <dbReference type="ARBA" id="ARBA00023136"/>
    </source>
</evidence>
<name>A0A934PU80_9SPHI</name>
<dbReference type="PANTHER" id="PTHR30572:SF18">
    <property type="entry name" value="ABC-TYPE MACROLIDE FAMILY EXPORT SYSTEM PERMEASE COMPONENT 2"/>
    <property type="match status" value="1"/>
</dbReference>
<dbReference type="GO" id="GO:0005886">
    <property type="term" value="C:plasma membrane"/>
    <property type="evidence" value="ECO:0007669"/>
    <property type="project" value="UniProtKB-SubCell"/>
</dbReference>
<dbReference type="InterPro" id="IPR003838">
    <property type="entry name" value="ABC3_permease_C"/>
</dbReference>
<evidence type="ECO:0000313" key="10">
    <source>
        <dbReference type="Proteomes" id="UP000613193"/>
    </source>
</evidence>
<feature type="transmembrane region" description="Helical" evidence="6">
    <location>
        <begin position="305"/>
        <end position="327"/>
    </location>
</feature>
<feature type="domain" description="MacB-like periplasmic core" evidence="8">
    <location>
        <begin position="473"/>
        <end position="659"/>
    </location>
</feature>
<feature type="transmembrane region" description="Helical" evidence="6">
    <location>
        <begin position="754"/>
        <end position="774"/>
    </location>
</feature>
<evidence type="ECO:0000256" key="3">
    <source>
        <dbReference type="ARBA" id="ARBA00022692"/>
    </source>
</evidence>
<gene>
    <name evidence="9" type="ORF">I5M19_07655</name>
</gene>
<dbReference type="EMBL" id="JAEHFW010000001">
    <property type="protein sequence ID" value="MBK0379175.1"/>
    <property type="molecule type" value="Genomic_DNA"/>
</dbReference>
<dbReference type="GO" id="GO:0022857">
    <property type="term" value="F:transmembrane transporter activity"/>
    <property type="evidence" value="ECO:0007669"/>
    <property type="project" value="TreeGrafter"/>
</dbReference>
<dbReference type="Pfam" id="PF02687">
    <property type="entry name" value="FtsX"/>
    <property type="match status" value="2"/>
</dbReference>
<feature type="domain" description="ABC3 transporter permease C-terminal" evidence="7">
    <location>
        <begin position="705"/>
        <end position="814"/>
    </location>
</feature>
<feature type="transmembrane region" description="Helical" evidence="6">
    <location>
        <begin position="702"/>
        <end position="726"/>
    </location>
</feature>
<proteinExistence type="predicted"/>
<feature type="transmembrane region" description="Helical" evidence="6">
    <location>
        <begin position="401"/>
        <end position="425"/>
    </location>
</feature>
<feature type="transmembrane region" description="Helical" evidence="6">
    <location>
        <begin position="359"/>
        <end position="381"/>
    </location>
</feature>
<feature type="transmembrane region" description="Helical" evidence="6">
    <location>
        <begin position="786"/>
        <end position="808"/>
    </location>
</feature>
<evidence type="ECO:0000259" key="7">
    <source>
        <dbReference type="Pfam" id="PF02687"/>
    </source>
</evidence>
<reference evidence="9" key="1">
    <citation type="submission" date="2020-12" db="EMBL/GenBank/DDBJ databases">
        <title>Bacterial novel species Mucilaginibacter sp. SD-g isolated from soil.</title>
        <authorList>
            <person name="Jung H.-Y."/>
        </authorList>
    </citation>
    <scope>NUCLEOTIDE SEQUENCE</scope>
    <source>
        <strain evidence="9">SD-g</strain>
    </source>
</reference>
<evidence type="ECO:0000259" key="8">
    <source>
        <dbReference type="Pfam" id="PF12704"/>
    </source>
</evidence>
<evidence type="ECO:0000256" key="1">
    <source>
        <dbReference type="ARBA" id="ARBA00004651"/>
    </source>
</evidence>